<dbReference type="PANTHER" id="PTHR40633">
    <property type="entry name" value="MATRIX PROTEIN, PUTATIVE (AFU_ORTHOLOGUE AFUA_8G05410)-RELATED"/>
    <property type="match status" value="1"/>
</dbReference>
<feature type="compositionally biased region" description="Low complexity" evidence="1">
    <location>
        <begin position="113"/>
        <end position="173"/>
    </location>
</feature>
<dbReference type="STRING" id="1408157.A0A1J7J593"/>
<name>A0A1J7J593_9PEZI</name>
<organism evidence="3 4">
    <name type="scientific">Coniochaeta ligniaria NRRL 30616</name>
    <dbReference type="NCBI Taxonomy" id="1408157"/>
    <lineage>
        <taxon>Eukaryota</taxon>
        <taxon>Fungi</taxon>
        <taxon>Dikarya</taxon>
        <taxon>Ascomycota</taxon>
        <taxon>Pezizomycotina</taxon>
        <taxon>Sordariomycetes</taxon>
        <taxon>Sordariomycetidae</taxon>
        <taxon>Coniochaetales</taxon>
        <taxon>Coniochaetaceae</taxon>
        <taxon>Coniochaeta</taxon>
    </lineage>
</organism>
<proteinExistence type="predicted"/>
<evidence type="ECO:0000313" key="3">
    <source>
        <dbReference type="EMBL" id="OIW35311.1"/>
    </source>
</evidence>
<feature type="chain" id="PRO_5012091645" description="Extracellular matrix protein" evidence="2">
    <location>
        <begin position="18"/>
        <end position="201"/>
    </location>
</feature>
<keyword evidence="2" id="KW-0732">Signal</keyword>
<reference evidence="3 4" key="1">
    <citation type="submission" date="2016-10" db="EMBL/GenBank/DDBJ databases">
        <title>Draft genome sequence of Coniochaeta ligniaria NRRL30616, a lignocellulolytic fungus for bioabatement of inhibitors in plant biomass hydrolysates.</title>
        <authorList>
            <consortium name="DOE Joint Genome Institute"/>
            <person name="Jimenez D.J."/>
            <person name="Hector R.E."/>
            <person name="Riley R."/>
            <person name="Sun H."/>
            <person name="Grigoriev I.V."/>
            <person name="Van Elsas J.D."/>
            <person name="Nichols N.N."/>
        </authorList>
    </citation>
    <scope>NUCLEOTIDE SEQUENCE [LARGE SCALE GENOMIC DNA]</scope>
    <source>
        <strain evidence="3 4">NRRL 30616</strain>
    </source>
</reference>
<sequence length="201" mass="20647">MRLSALFVAALAAIAEAKVAFTNSQFVVEAGQPFELKWTGADGPVTITLKNGPNTALKDVMVIDQNDSGTSFTWTPPSTLPSDLYAFEIVDSTGVPNYSIQWNFQGTASASVSTGSSTVTSGSSTSTSVSTTTSTTSTTTNTSSTSSSKSSSSTHSSSTTTRATSTSSTPTATPANTNDGLRAKSPLALVLVTVVALLYFN</sequence>
<keyword evidence="4" id="KW-1185">Reference proteome</keyword>
<dbReference type="AlphaFoldDB" id="A0A1J7J593"/>
<accession>A0A1J7J593</accession>
<evidence type="ECO:0000313" key="4">
    <source>
        <dbReference type="Proteomes" id="UP000182658"/>
    </source>
</evidence>
<feature type="signal peptide" evidence="2">
    <location>
        <begin position="1"/>
        <end position="17"/>
    </location>
</feature>
<dbReference type="OrthoDB" id="5589325at2759"/>
<protein>
    <recommendedName>
        <fullName evidence="5">Extracellular matrix protein</fullName>
    </recommendedName>
</protein>
<dbReference type="InterPro" id="IPR052982">
    <property type="entry name" value="SRP1/TIP1-like"/>
</dbReference>
<evidence type="ECO:0000256" key="1">
    <source>
        <dbReference type="SAM" id="MobiDB-lite"/>
    </source>
</evidence>
<feature type="region of interest" description="Disordered" evidence="1">
    <location>
        <begin position="113"/>
        <end position="181"/>
    </location>
</feature>
<dbReference type="InParanoid" id="A0A1J7J593"/>
<evidence type="ECO:0000256" key="2">
    <source>
        <dbReference type="SAM" id="SignalP"/>
    </source>
</evidence>
<dbReference type="EMBL" id="KV875093">
    <property type="protein sequence ID" value="OIW35311.1"/>
    <property type="molecule type" value="Genomic_DNA"/>
</dbReference>
<evidence type="ECO:0008006" key="5">
    <source>
        <dbReference type="Google" id="ProtNLM"/>
    </source>
</evidence>
<dbReference type="Proteomes" id="UP000182658">
    <property type="component" value="Unassembled WGS sequence"/>
</dbReference>
<dbReference type="PANTHER" id="PTHR40633:SF1">
    <property type="entry name" value="GPI ANCHORED SERINE-THREONINE RICH PROTEIN (AFU_ORTHOLOGUE AFUA_1G03630)"/>
    <property type="match status" value="1"/>
</dbReference>
<gene>
    <name evidence="3" type="ORF">CONLIGDRAFT_676236</name>
</gene>